<dbReference type="Proteomes" id="UP000277896">
    <property type="component" value="Chromosome"/>
</dbReference>
<gene>
    <name evidence="11" type="ORF">EUZ87_13470</name>
    <name evidence="9" type="ORF">LP667_13815</name>
    <name evidence="10" type="ORF">LPPLD21_02289</name>
</gene>
<dbReference type="Proteomes" id="UP000292648">
    <property type="component" value="Unassembled WGS sequence"/>
</dbReference>
<feature type="transmembrane region" description="Helical" evidence="8">
    <location>
        <begin position="219"/>
        <end position="237"/>
    </location>
</feature>
<dbReference type="PANTHER" id="PTHR30269">
    <property type="entry name" value="TRANSMEMBRANE PROTEIN YFCA"/>
    <property type="match status" value="1"/>
</dbReference>
<feature type="transmembrane region" description="Helical" evidence="8">
    <location>
        <begin position="94"/>
        <end position="112"/>
    </location>
</feature>
<organism evidence="11 14">
    <name type="scientific">Lactiplantibacillus paraplantarum</name>
    <dbReference type="NCBI Taxonomy" id="60520"/>
    <lineage>
        <taxon>Bacteria</taxon>
        <taxon>Bacillati</taxon>
        <taxon>Bacillota</taxon>
        <taxon>Bacilli</taxon>
        <taxon>Lactobacillales</taxon>
        <taxon>Lactobacillaceae</taxon>
        <taxon>Lactiplantibacillus</taxon>
    </lineage>
</organism>
<comment type="similarity">
    <text evidence="2 8">Belongs to the 4-toluene sulfonate uptake permease (TSUP) (TC 2.A.102) family.</text>
</comment>
<feature type="transmembrane region" description="Helical" evidence="8">
    <location>
        <begin position="124"/>
        <end position="152"/>
    </location>
</feature>
<dbReference type="AlphaFoldDB" id="A0A098R711"/>
<evidence type="ECO:0000313" key="13">
    <source>
        <dbReference type="Proteomes" id="UP000277896"/>
    </source>
</evidence>
<evidence type="ECO:0000313" key="12">
    <source>
        <dbReference type="Proteomes" id="UP000236162"/>
    </source>
</evidence>
<evidence type="ECO:0000256" key="1">
    <source>
        <dbReference type="ARBA" id="ARBA00004651"/>
    </source>
</evidence>
<evidence type="ECO:0000256" key="6">
    <source>
        <dbReference type="ARBA" id="ARBA00022989"/>
    </source>
</evidence>
<dbReference type="InterPro" id="IPR052017">
    <property type="entry name" value="TSUP"/>
</dbReference>
<evidence type="ECO:0000256" key="8">
    <source>
        <dbReference type="RuleBase" id="RU363041"/>
    </source>
</evidence>
<name>A0A098R711_9LACO</name>
<dbReference type="eggNOG" id="COG0730">
    <property type="taxonomic scope" value="Bacteria"/>
</dbReference>
<evidence type="ECO:0000256" key="7">
    <source>
        <dbReference type="ARBA" id="ARBA00023136"/>
    </source>
</evidence>
<evidence type="ECO:0000256" key="4">
    <source>
        <dbReference type="ARBA" id="ARBA00022475"/>
    </source>
</evidence>
<dbReference type="EMBL" id="CP032744">
    <property type="protein sequence ID" value="AYJ39792.1"/>
    <property type="molecule type" value="Genomic_DNA"/>
</dbReference>
<keyword evidence="3" id="KW-0813">Transport</keyword>
<evidence type="ECO:0000313" key="14">
    <source>
        <dbReference type="Proteomes" id="UP000292648"/>
    </source>
</evidence>
<feature type="transmembrane region" description="Helical" evidence="8">
    <location>
        <begin position="34"/>
        <end position="57"/>
    </location>
</feature>
<evidence type="ECO:0000256" key="2">
    <source>
        <dbReference type="ARBA" id="ARBA00009142"/>
    </source>
</evidence>
<keyword evidence="4 8" id="KW-1003">Cell membrane</keyword>
<dbReference type="GO" id="GO:0005886">
    <property type="term" value="C:plasma membrane"/>
    <property type="evidence" value="ECO:0007669"/>
    <property type="project" value="UniProtKB-SubCell"/>
</dbReference>
<dbReference type="PANTHER" id="PTHR30269:SF37">
    <property type="entry name" value="MEMBRANE TRANSPORTER PROTEIN"/>
    <property type="match status" value="1"/>
</dbReference>
<dbReference type="Pfam" id="PF01925">
    <property type="entry name" value="TauE"/>
    <property type="match status" value="1"/>
</dbReference>
<accession>A0A098R711</accession>
<protein>
    <recommendedName>
        <fullName evidence="8">Probable membrane transporter protein</fullName>
    </recommendedName>
</protein>
<sequence length="238" mass="25933">MAWLLVFLPGLMAGLVQGLTGFGAAIVMMIFLPQLFPIAQSAAVAGVIMAASVLTLVWRNRHHIHLRQIIIPFIVYASVAAYSVHLGQVLDVQLLRRLLGALLLALALYFSFSKRAATQSYPWWLAGLFMIVSGFFNGLFGIGGPLMALYFLSLADTTADYLGNLQTFFLIDVIYISTVRALNGILTPVLIPHILIGMLGAVIGTAIAARILPRLPMVVVRRLIYLFIGLSGGYYLLV</sequence>
<keyword evidence="6 8" id="KW-1133">Transmembrane helix</keyword>
<dbReference type="RefSeq" id="WP_033609385.1">
    <property type="nucleotide sequence ID" value="NZ_AVAI01000097.1"/>
</dbReference>
<dbReference type="KEGG" id="lpx:ASU28_12775"/>
<evidence type="ECO:0000313" key="9">
    <source>
        <dbReference type="EMBL" id="AYJ39792.1"/>
    </source>
</evidence>
<reference evidence="9 13" key="2">
    <citation type="submission" date="2018-10" db="EMBL/GenBank/DDBJ databases">
        <title>Genome seuquencing of Lactobacillus species.</title>
        <authorList>
            <person name="Baek C."/>
            <person name="Yi H."/>
        </authorList>
    </citation>
    <scope>NUCLEOTIDE SEQUENCE [LARGE SCALE GENOMIC DNA]</scope>
    <source>
        <strain evidence="9 13">DSM 10667</strain>
    </source>
</reference>
<feature type="transmembrane region" description="Helical" evidence="8">
    <location>
        <begin position="69"/>
        <end position="88"/>
    </location>
</feature>
<keyword evidence="7 8" id="KW-0472">Membrane</keyword>
<evidence type="ECO:0000256" key="5">
    <source>
        <dbReference type="ARBA" id="ARBA00022692"/>
    </source>
</evidence>
<dbReference type="Proteomes" id="UP000236162">
    <property type="component" value="Unassembled WGS sequence"/>
</dbReference>
<dbReference type="EMBL" id="BDOR01000014">
    <property type="protein sequence ID" value="GBF02739.1"/>
    <property type="molecule type" value="Genomic_DNA"/>
</dbReference>
<comment type="subcellular location">
    <subcellularLocation>
        <location evidence="1 8">Cell membrane</location>
        <topology evidence="1 8">Multi-pass membrane protein</topology>
    </subcellularLocation>
</comment>
<keyword evidence="5 8" id="KW-0812">Transmembrane</keyword>
<evidence type="ECO:0000313" key="10">
    <source>
        <dbReference type="EMBL" id="GBF02739.1"/>
    </source>
</evidence>
<proteinExistence type="inferred from homology"/>
<evidence type="ECO:0000256" key="3">
    <source>
        <dbReference type="ARBA" id="ARBA00022448"/>
    </source>
</evidence>
<dbReference type="InterPro" id="IPR002781">
    <property type="entry name" value="TM_pro_TauE-like"/>
</dbReference>
<reference evidence="10 12" key="1">
    <citation type="submission" date="2017-04" db="EMBL/GenBank/DDBJ databases">
        <title>In vitro and in silico characterization of Lactobacillus paraplantarum D2-1, a starter culture for soymilk fermentation.</title>
        <authorList>
            <person name="Endo A."/>
            <person name="Sasaki F."/>
            <person name="Maeno S."/>
            <person name="Kanesaki Y."/>
            <person name="Kubota E."/>
            <person name="Torres G.A."/>
            <person name="Tomita S."/>
            <person name="Nakagawa J."/>
        </authorList>
    </citation>
    <scope>NUCLEOTIDE SEQUENCE [LARGE SCALE GENOMIC DNA]</scope>
    <source>
        <strain evidence="10 12">D2-1</strain>
    </source>
</reference>
<reference evidence="11 14" key="3">
    <citation type="submission" date="2019-01" db="EMBL/GenBank/DDBJ databases">
        <title>Draft genome sequence of Lactobacillus paraplantarum OSY-TC318, a Producer of the novel lantibiotic Paraplantaracin TC318.</title>
        <authorList>
            <person name="Hussein W.E."/>
            <person name="Huang E."/>
            <person name="Yousef A.E."/>
        </authorList>
    </citation>
    <scope>NUCLEOTIDE SEQUENCE [LARGE SCALE GENOMIC DNA]</scope>
    <source>
        <strain evidence="11 14">OSY-TC318</strain>
    </source>
</reference>
<feature type="transmembrane region" description="Helical" evidence="8">
    <location>
        <begin position="190"/>
        <end position="212"/>
    </location>
</feature>
<keyword evidence="12" id="KW-1185">Reference proteome</keyword>
<dbReference type="EMBL" id="SEHH01000115">
    <property type="protein sequence ID" value="TBX38425.1"/>
    <property type="molecule type" value="Genomic_DNA"/>
</dbReference>
<evidence type="ECO:0000313" key="11">
    <source>
        <dbReference type="EMBL" id="TBX38425.1"/>
    </source>
</evidence>
<dbReference type="HOGENOM" id="CLU_054750_5_3_9"/>